<dbReference type="Pfam" id="PF12706">
    <property type="entry name" value="Lactamase_B_2"/>
    <property type="match status" value="1"/>
</dbReference>
<dbReference type="InterPro" id="IPR001279">
    <property type="entry name" value="Metallo-B-lactamas"/>
</dbReference>
<feature type="domain" description="Metallo-beta-lactamase" evidence="2">
    <location>
        <begin position="18"/>
        <end position="216"/>
    </location>
</feature>
<reference evidence="4" key="1">
    <citation type="journal article" date="2019" name="Int. J. Syst. Evol. Microbiol.">
        <title>The Global Catalogue of Microorganisms (GCM) 10K type strain sequencing project: providing services to taxonomists for standard genome sequencing and annotation.</title>
        <authorList>
            <consortium name="The Broad Institute Genomics Platform"/>
            <consortium name="The Broad Institute Genome Sequencing Center for Infectious Disease"/>
            <person name="Wu L."/>
            <person name="Ma J."/>
        </authorList>
    </citation>
    <scope>NUCLEOTIDE SEQUENCE [LARGE SCALE GENOMIC DNA]</scope>
    <source>
        <strain evidence="4">JCM 12662</strain>
    </source>
</reference>
<evidence type="ECO:0000256" key="1">
    <source>
        <dbReference type="ARBA" id="ARBA00022833"/>
    </source>
</evidence>
<keyword evidence="4" id="KW-1185">Reference proteome</keyword>
<accession>A0ABP3H9N2</accession>
<gene>
    <name evidence="3" type="ORF">GCM10008932_16480</name>
</gene>
<evidence type="ECO:0000259" key="2">
    <source>
        <dbReference type="SMART" id="SM00849"/>
    </source>
</evidence>
<comment type="caution">
    <text evidence="3">The sequence shown here is derived from an EMBL/GenBank/DDBJ whole genome shotgun (WGS) entry which is preliminary data.</text>
</comment>
<organism evidence="3 4">
    <name type="scientific">Alkalibacterium iburiense</name>
    <dbReference type="NCBI Taxonomy" id="290589"/>
    <lineage>
        <taxon>Bacteria</taxon>
        <taxon>Bacillati</taxon>
        <taxon>Bacillota</taxon>
        <taxon>Bacilli</taxon>
        <taxon>Lactobacillales</taxon>
        <taxon>Carnobacteriaceae</taxon>
        <taxon>Alkalibacterium</taxon>
    </lineage>
</organism>
<dbReference type="RefSeq" id="WP_343755573.1">
    <property type="nucleotide sequence ID" value="NZ_BAAACW010000107.1"/>
</dbReference>
<dbReference type="InterPro" id="IPR036866">
    <property type="entry name" value="RibonucZ/Hydroxyglut_hydro"/>
</dbReference>
<evidence type="ECO:0000313" key="4">
    <source>
        <dbReference type="Proteomes" id="UP001501166"/>
    </source>
</evidence>
<dbReference type="SUPFAM" id="SSF56281">
    <property type="entry name" value="Metallo-hydrolase/oxidoreductase"/>
    <property type="match status" value="1"/>
</dbReference>
<proteinExistence type="predicted"/>
<sequence>MKLTVLGFYGGYPTNDIGTSSYLLESDGYHLLLDVGSYSLLTLEKHLDPLDLDAVLLSHYHHDHHDHIADLGVLQFTRKLKKDEQGNRPHTLPIYCQDEDSYHYEDMTLDNVSQGIKYNHSESIDIGPFKVSHMKTLHPVPCYAFRIEEKKTGKVLVYTADSGFLEKFIPFSTEADLLVADSNLYKGMENHTVHMTAKECGMIAHKAQVKTLLLSHLPQTGEWEQLLEQARDEAPDTTVLLAEKELELII</sequence>
<dbReference type="CDD" id="cd07716">
    <property type="entry name" value="RNaseZ_short-form-like_MBL-fold"/>
    <property type="match status" value="1"/>
</dbReference>
<protein>
    <submittedName>
        <fullName evidence="3">MBL fold metallo-hydrolase</fullName>
    </submittedName>
</protein>
<dbReference type="PANTHER" id="PTHR46018">
    <property type="entry name" value="ZINC PHOSPHODIESTERASE ELAC PROTEIN 1"/>
    <property type="match status" value="1"/>
</dbReference>
<dbReference type="EMBL" id="BAAACW010000107">
    <property type="protein sequence ID" value="GAA0364950.1"/>
    <property type="molecule type" value="Genomic_DNA"/>
</dbReference>
<evidence type="ECO:0000313" key="3">
    <source>
        <dbReference type="EMBL" id="GAA0364950.1"/>
    </source>
</evidence>
<dbReference type="SMART" id="SM00849">
    <property type="entry name" value="Lactamase_B"/>
    <property type="match status" value="1"/>
</dbReference>
<name>A0ABP3H9N2_9LACT</name>
<dbReference type="PANTHER" id="PTHR46018:SF4">
    <property type="entry name" value="METALLO-HYDROLASE YHFI-RELATED"/>
    <property type="match status" value="1"/>
</dbReference>
<dbReference type="Gene3D" id="3.60.15.10">
    <property type="entry name" value="Ribonuclease Z/Hydroxyacylglutathione hydrolase-like"/>
    <property type="match status" value="1"/>
</dbReference>
<keyword evidence="1" id="KW-0862">Zinc</keyword>
<dbReference type="Proteomes" id="UP001501166">
    <property type="component" value="Unassembled WGS sequence"/>
</dbReference>